<dbReference type="EMBL" id="JZWT02000010">
    <property type="protein sequence ID" value="MFB6490565.1"/>
    <property type="molecule type" value="Genomic_DNA"/>
</dbReference>
<name>A0ACC6V0P3_9CREN</name>
<comment type="caution">
    <text evidence="1">The sequence shown here is derived from an EMBL/GenBank/DDBJ whole genome shotgun (WGS) entry which is preliminary data.</text>
</comment>
<evidence type="ECO:0000313" key="1">
    <source>
        <dbReference type="EMBL" id="MFB6490565.1"/>
    </source>
</evidence>
<proteinExistence type="predicted"/>
<sequence>MPYFNADALKSCARINESCVKAAFKCEEEASISGRRADLKCGDIYVEVEPLNRLECGLGQVLLWRLSGVEASLFLFGEEAYGFVDILRALAATYSLDIYYFDVINKFLCKVDRHGDNICVFIG</sequence>
<protein>
    <submittedName>
        <fullName evidence="1">Uncharacterized protein</fullName>
    </submittedName>
</protein>
<dbReference type="Proteomes" id="UP000033636">
    <property type="component" value="Unassembled WGS sequence"/>
</dbReference>
<organism evidence="1 2">
    <name type="scientific">Thermoproteus sp. AZ2</name>
    <dbReference type="NCBI Taxonomy" id="1609232"/>
    <lineage>
        <taxon>Archaea</taxon>
        <taxon>Thermoproteota</taxon>
        <taxon>Thermoprotei</taxon>
        <taxon>Thermoproteales</taxon>
        <taxon>Thermoproteaceae</taxon>
        <taxon>Thermoproteus</taxon>
    </lineage>
</organism>
<accession>A0ACC6V0P3</accession>
<evidence type="ECO:0000313" key="2">
    <source>
        <dbReference type="Proteomes" id="UP000033636"/>
    </source>
</evidence>
<reference evidence="1" key="1">
    <citation type="submission" date="2024-07" db="EMBL/GenBank/DDBJ databases">
        <title>Metagenome and Metagenome-Assembled Genomes of Archaea from a hot spring from the geothermal field of Los Azufres, Mexico.</title>
        <authorList>
            <person name="Marin-Paredes R."/>
            <person name="Martinez-Romero E."/>
            <person name="Servin-Garciduenas L.E."/>
        </authorList>
    </citation>
    <scope>NUCLEOTIDE SEQUENCE</scope>
</reference>
<gene>
    <name evidence="1" type="ORF">TU35_004855</name>
</gene>